<dbReference type="NCBIfam" id="NF047646">
    <property type="entry name" value="REP_Tyr_transpos"/>
    <property type="match status" value="1"/>
</dbReference>
<feature type="domain" description="Transposase IS200-like" evidence="1">
    <location>
        <begin position="14"/>
        <end position="127"/>
    </location>
</feature>
<evidence type="ECO:0000259" key="1">
    <source>
        <dbReference type="SMART" id="SM01321"/>
    </source>
</evidence>
<dbReference type="PANTHER" id="PTHR36966">
    <property type="entry name" value="REP-ASSOCIATED TYROSINE TRANSPOSASE"/>
    <property type="match status" value="1"/>
</dbReference>
<dbReference type="RefSeq" id="WP_150455082.1">
    <property type="nucleotide sequence ID" value="NZ_VYKI01000015.1"/>
</dbReference>
<accession>A0ABQ6SZI9</accession>
<comment type="caution">
    <text evidence="2">The sequence shown here is derived from an EMBL/GenBank/DDBJ whole genome shotgun (WGS) entry which is preliminary data.</text>
</comment>
<dbReference type="Pfam" id="PF01797">
    <property type="entry name" value="Y1_Tnp"/>
    <property type="match status" value="1"/>
</dbReference>
<protein>
    <recommendedName>
        <fullName evidence="1">Transposase IS200-like domain-containing protein</fullName>
    </recommendedName>
</protein>
<name>A0ABQ6SZI9_9GAMM</name>
<dbReference type="Proteomes" id="UP000326367">
    <property type="component" value="Unassembled WGS sequence"/>
</dbReference>
<proteinExistence type="predicted"/>
<evidence type="ECO:0000313" key="3">
    <source>
        <dbReference type="Proteomes" id="UP000326367"/>
    </source>
</evidence>
<sequence length="155" mass="17665">MPSPQLLVGRRSIVGNVYAITMVCRDRCRIFDDPGHAHILMQVLEALDDQGLTTSFAWVIIPDHLHWLFQLREKSLGYCVQRFKSRSGLLINQHRGSAGAVWHAGYYDHAIRTEESLHKHARYILANPIRAGLAVTLGEYPYGWCRWPLDDIEAG</sequence>
<keyword evidence="3" id="KW-1185">Reference proteome</keyword>
<dbReference type="SUPFAM" id="SSF143422">
    <property type="entry name" value="Transposase IS200-like"/>
    <property type="match status" value="1"/>
</dbReference>
<dbReference type="InterPro" id="IPR036515">
    <property type="entry name" value="Transposase_17_sf"/>
</dbReference>
<dbReference type="Gene3D" id="3.30.70.1290">
    <property type="entry name" value="Transposase IS200-like"/>
    <property type="match status" value="1"/>
</dbReference>
<dbReference type="SMART" id="SM01321">
    <property type="entry name" value="Y1_Tnp"/>
    <property type="match status" value="1"/>
</dbReference>
<evidence type="ECO:0000313" key="2">
    <source>
        <dbReference type="EMBL" id="KAA8996838.1"/>
    </source>
</evidence>
<organism evidence="2 3">
    <name type="scientific">Stenotrophomonas cyclobalanopsidis</name>
    <dbReference type="NCBI Taxonomy" id="2771362"/>
    <lineage>
        <taxon>Bacteria</taxon>
        <taxon>Pseudomonadati</taxon>
        <taxon>Pseudomonadota</taxon>
        <taxon>Gammaproteobacteria</taxon>
        <taxon>Lysobacterales</taxon>
        <taxon>Lysobacteraceae</taxon>
        <taxon>Stenotrophomonas</taxon>
    </lineage>
</organism>
<dbReference type="EMBL" id="VYKI01000015">
    <property type="protein sequence ID" value="KAA8996838.1"/>
    <property type="molecule type" value="Genomic_DNA"/>
</dbReference>
<gene>
    <name evidence="2" type="ORF">FJU31_12475</name>
</gene>
<dbReference type="InterPro" id="IPR052715">
    <property type="entry name" value="RAYT_transposase"/>
</dbReference>
<reference evidence="2 3" key="1">
    <citation type="journal article" date="2020" name="Antonie Van Leeuwenhoek">
        <title>Stenotrophomonas cyclobalanopsidis sp. nov., isolated from the leaf spot disease of Cyclobalanopsis patelliformis.</title>
        <authorList>
            <person name="Bian D.R."/>
            <person name="Xue H."/>
            <person name="Piao C.G."/>
            <person name="Li Y."/>
        </authorList>
    </citation>
    <scope>NUCLEOTIDE SEQUENCE [LARGE SCALE GENOMIC DNA]</scope>
    <source>
        <strain evidence="2 3">TPQG1-4</strain>
    </source>
</reference>
<dbReference type="PANTHER" id="PTHR36966:SF1">
    <property type="entry name" value="REP-ASSOCIATED TYROSINE TRANSPOSASE"/>
    <property type="match status" value="1"/>
</dbReference>
<dbReference type="InterPro" id="IPR002686">
    <property type="entry name" value="Transposase_17"/>
</dbReference>